<evidence type="ECO:0000256" key="1">
    <source>
        <dbReference type="SAM" id="MobiDB-lite"/>
    </source>
</evidence>
<evidence type="ECO:0000256" key="2">
    <source>
        <dbReference type="SAM" id="SignalP"/>
    </source>
</evidence>
<evidence type="ECO:0000313" key="3">
    <source>
        <dbReference type="EMBL" id="CAI9108250.1"/>
    </source>
</evidence>
<feature type="region of interest" description="Disordered" evidence="1">
    <location>
        <begin position="152"/>
        <end position="207"/>
    </location>
</feature>
<sequence>MAMLSANFKRFVIITEKLVVLTITITMAAGNGNEPTRHPKAEVAEEEKGCLKPLKPADSTKGPAGIWNANPENANATQSPGSDVSTPALESDTRSKLPEVISEVPAAAHQQGLDGQDKDGSKQYINQEPAEAGNLHPENVGQSNAIQSLGSDVSTPALESDDGSEFPKVIPEVPSATHQPGLDEHEEDAIKQHTNQGSERAPLEEEDMEAVRTLLSFREEERRRCLAADIKRLKRENLDLEIAALEECIKGLQLVEENRNLLDKLRKKLPPDVIARLEAQDPDREDLYVPVIPP</sequence>
<proteinExistence type="predicted"/>
<keyword evidence="2" id="KW-0732">Signal</keyword>
<name>A0AAV1DK36_OLDCO</name>
<feature type="compositionally biased region" description="Polar residues" evidence="1">
    <location>
        <begin position="70"/>
        <end position="85"/>
    </location>
</feature>
<feature type="compositionally biased region" description="Basic and acidic residues" evidence="1">
    <location>
        <begin position="35"/>
        <end position="50"/>
    </location>
</feature>
<accession>A0AAV1DK36</accession>
<dbReference type="Proteomes" id="UP001161247">
    <property type="component" value="Chromosome 6"/>
</dbReference>
<reference evidence="3" key="1">
    <citation type="submission" date="2023-03" db="EMBL/GenBank/DDBJ databases">
        <authorList>
            <person name="Julca I."/>
        </authorList>
    </citation>
    <scope>NUCLEOTIDE SEQUENCE</scope>
</reference>
<evidence type="ECO:0000313" key="4">
    <source>
        <dbReference type="Proteomes" id="UP001161247"/>
    </source>
</evidence>
<organism evidence="3 4">
    <name type="scientific">Oldenlandia corymbosa var. corymbosa</name>
    <dbReference type="NCBI Taxonomy" id="529605"/>
    <lineage>
        <taxon>Eukaryota</taxon>
        <taxon>Viridiplantae</taxon>
        <taxon>Streptophyta</taxon>
        <taxon>Embryophyta</taxon>
        <taxon>Tracheophyta</taxon>
        <taxon>Spermatophyta</taxon>
        <taxon>Magnoliopsida</taxon>
        <taxon>eudicotyledons</taxon>
        <taxon>Gunneridae</taxon>
        <taxon>Pentapetalae</taxon>
        <taxon>asterids</taxon>
        <taxon>lamiids</taxon>
        <taxon>Gentianales</taxon>
        <taxon>Rubiaceae</taxon>
        <taxon>Rubioideae</taxon>
        <taxon>Spermacoceae</taxon>
        <taxon>Hedyotis-Oldenlandia complex</taxon>
        <taxon>Oldenlandia</taxon>
    </lineage>
</organism>
<feature type="signal peptide" evidence="2">
    <location>
        <begin position="1"/>
        <end position="30"/>
    </location>
</feature>
<keyword evidence="4" id="KW-1185">Reference proteome</keyword>
<protein>
    <submittedName>
        <fullName evidence="3">OLC1v1007815C3</fullName>
    </submittedName>
</protein>
<dbReference type="EMBL" id="OX459123">
    <property type="protein sequence ID" value="CAI9108250.1"/>
    <property type="molecule type" value="Genomic_DNA"/>
</dbReference>
<gene>
    <name evidence="3" type="ORF">OLC1_LOCUS16362</name>
</gene>
<dbReference type="AlphaFoldDB" id="A0AAV1DK36"/>
<feature type="chain" id="PRO_5043505512" evidence="2">
    <location>
        <begin position="31"/>
        <end position="294"/>
    </location>
</feature>
<feature type="region of interest" description="Disordered" evidence="1">
    <location>
        <begin position="29"/>
        <end position="96"/>
    </location>
</feature>